<evidence type="ECO:0000256" key="1">
    <source>
        <dbReference type="SAM" id="MobiDB-lite"/>
    </source>
</evidence>
<sequence>MFSSRLPRQVEAAGDAVGSHRQRQGGRYRRDQRNPHRTPDGLADTGRAAEA</sequence>
<dbReference type="PATRIC" id="fig|1299334.3.peg.7076"/>
<proteinExistence type="predicted"/>
<accession>X7ZY67</accession>
<organism evidence="2">
    <name type="scientific">Mycobacterium xenopi 4042</name>
    <dbReference type="NCBI Taxonomy" id="1299334"/>
    <lineage>
        <taxon>Bacteria</taxon>
        <taxon>Bacillati</taxon>
        <taxon>Actinomycetota</taxon>
        <taxon>Actinomycetes</taxon>
        <taxon>Mycobacteriales</taxon>
        <taxon>Mycobacteriaceae</taxon>
        <taxon>Mycobacterium</taxon>
    </lineage>
</organism>
<reference evidence="2" key="1">
    <citation type="submission" date="2014-01" db="EMBL/GenBank/DDBJ databases">
        <authorList>
            <person name="Brown-Elliot B."/>
            <person name="Wallace R."/>
            <person name="Lenaerts A."/>
            <person name="Ordway D."/>
            <person name="DeGroote M.A."/>
            <person name="Parker T."/>
            <person name="Sizemore C."/>
            <person name="Tallon L.J."/>
            <person name="Sadzewicz L.K."/>
            <person name="Sengamalay N."/>
            <person name="Fraser C.M."/>
            <person name="Hine E."/>
            <person name="Shefchek K.A."/>
            <person name="Das S.P."/>
            <person name="Tettelin H."/>
        </authorList>
    </citation>
    <scope>NUCLEOTIDE SEQUENCE [LARGE SCALE GENOMIC DNA]</scope>
    <source>
        <strain evidence="2">4042</strain>
    </source>
</reference>
<feature type="region of interest" description="Disordered" evidence="1">
    <location>
        <begin position="1"/>
        <end position="51"/>
    </location>
</feature>
<comment type="caution">
    <text evidence="2">The sequence shown here is derived from an EMBL/GenBank/DDBJ whole genome shotgun (WGS) entry which is preliminary data.</text>
</comment>
<gene>
    <name evidence="2" type="ORF">I553_5112</name>
</gene>
<name>X7ZY67_MYCXE</name>
<dbReference type="AlphaFoldDB" id="X7ZY67"/>
<evidence type="ECO:0000313" key="2">
    <source>
        <dbReference type="EMBL" id="EUA23658.1"/>
    </source>
</evidence>
<protein>
    <submittedName>
        <fullName evidence="2">Uncharacterized protein</fullName>
    </submittedName>
</protein>
<dbReference type="EMBL" id="JAOB01000069">
    <property type="protein sequence ID" value="EUA23658.1"/>
    <property type="molecule type" value="Genomic_DNA"/>
</dbReference>
<feature type="compositionally biased region" description="Basic and acidic residues" evidence="1">
    <location>
        <begin position="28"/>
        <end position="39"/>
    </location>
</feature>